<evidence type="ECO:0000256" key="14">
    <source>
        <dbReference type="PIRSR" id="PIRSR016308-3"/>
    </source>
</evidence>
<feature type="binding site" evidence="14">
    <location>
        <position position="209"/>
    </location>
    <ligand>
        <name>Zn(2+)</name>
        <dbReference type="ChEBI" id="CHEBI:29105"/>
    </ligand>
</feature>
<feature type="binding site" evidence="13">
    <location>
        <position position="199"/>
    </location>
    <ligand>
        <name>substrate</name>
    </ligand>
</feature>
<dbReference type="OrthoDB" id="361536at2759"/>
<dbReference type="InterPro" id="IPR028889">
    <property type="entry name" value="USP"/>
</dbReference>
<dbReference type="FunFam" id="1.10.8.10:FF:000086">
    <property type="entry name" value="Ubiquitin carboxyl-terminal hydrolase"/>
    <property type="match status" value="1"/>
</dbReference>
<dbReference type="CDD" id="cd14386">
    <property type="entry name" value="UBA2_UBP5"/>
    <property type="match status" value="1"/>
</dbReference>
<reference evidence="22" key="1">
    <citation type="submission" date="2025-08" db="UniProtKB">
        <authorList>
            <consortium name="RefSeq"/>
        </authorList>
    </citation>
    <scope>IDENTIFICATION</scope>
    <source>
        <tissue evidence="22">Whole sample</tissue>
    </source>
</reference>
<keyword evidence="7 11" id="KW-0833">Ubl conjugation pathway</keyword>
<dbReference type="PROSITE" id="PS00972">
    <property type="entry name" value="USP_1"/>
    <property type="match status" value="1"/>
</dbReference>
<dbReference type="Gene3D" id="3.90.70.10">
    <property type="entry name" value="Cysteine proteinases"/>
    <property type="match status" value="1"/>
</dbReference>
<name>A0A8B8F0H4_CRAVI</name>
<gene>
    <name evidence="22" type="primary">LOC111138241</name>
</gene>
<dbReference type="SUPFAM" id="SSF46934">
    <property type="entry name" value="UBA-like"/>
    <property type="match status" value="1"/>
</dbReference>
<feature type="domain" description="UBP-type" evidence="20">
    <location>
        <begin position="165"/>
        <end position="273"/>
    </location>
</feature>
<keyword evidence="5" id="KW-0677">Repeat</keyword>
<evidence type="ECO:0000256" key="4">
    <source>
        <dbReference type="ARBA" id="ARBA00022723"/>
    </source>
</evidence>
<dbReference type="InterPro" id="IPR015940">
    <property type="entry name" value="UBA"/>
</dbReference>
<dbReference type="PANTHER" id="PTHR21646">
    <property type="entry name" value="UBIQUITIN CARBOXYL-TERMINAL HYDROLASE"/>
    <property type="match status" value="1"/>
</dbReference>
<dbReference type="FunFam" id="3.30.40.10:FF:000026">
    <property type="entry name" value="Ubiquitin carboxyl-terminal hydrolase"/>
    <property type="match status" value="1"/>
</dbReference>
<evidence type="ECO:0000256" key="2">
    <source>
        <dbReference type="ARBA" id="ARBA00009085"/>
    </source>
</evidence>
<evidence type="ECO:0000256" key="10">
    <source>
        <dbReference type="ARBA" id="ARBA00022833"/>
    </source>
</evidence>
<dbReference type="InterPro" id="IPR009060">
    <property type="entry name" value="UBA-like_sf"/>
</dbReference>
<dbReference type="Pfam" id="PF02148">
    <property type="entry name" value="zf-UBP"/>
    <property type="match status" value="1"/>
</dbReference>
<dbReference type="Pfam" id="PF17807">
    <property type="entry name" value="zf-UBP_var"/>
    <property type="match status" value="1"/>
</dbReference>
<keyword evidence="6 15" id="KW-0863">Zinc-finger</keyword>
<dbReference type="PROSITE" id="PS50030">
    <property type="entry name" value="UBA"/>
    <property type="match status" value="2"/>
</dbReference>
<sequence>MEDLMPHLAKIKAPFGQEKVYKEECTFSFDNPETETGLYVCMSTFLGLGKKYVEWFYNKTGNAVFLHIRRIRKEIEKRSESPPEKKPTKVAIGVEGGFNPDEKQFEFEESTSIVILPKWTVIPLPNPELPDIAQISAAAILSAEDPLKAAEAAAMSNTWEGEERKVSKYAENLKQLDNGRKIPPTGWKCEMCDLTSNLWLNLTDGSILCGRRFFDGSGGNNHAVDYYQKTGYPLAVKLGTITPEAADVYSYDEDDMVLDPYLDKHLAHFGINIKALEKTEKTMVELEIDINQKVGEWDVIQEAGSKLSPLYGPGYTGMRNLGNSCYMNSTMQVLFTIPDFERRYTASTFDSIPNDPTTDFTLQMTKLGNGLLSGDYSKPPQEGVDERLLPPTGIRPQMFKTLIGKGHPEFSTKRQQDAQEFFLHIINILEKNTRGTVNPADCFKFQVEDRVQCTQSNKVKYASRSEYCLSLPVPMEAATNKDDVTLYEAKKLELEAQGKKILDPKEIVRPRIPLSACIQSFAATETVDDFYSSAIKGKTIAKKSTKLTTFPDYLMVHLKKFTIGDDWVPKKLDISVDVPDNLDLSSIRGRGLQPGEEELPQEAEDPQEVQLDEGVVFQLVEMGFPMEACKKAVFNTNNSGVESAMNWVMEHMEDPDFNSPFVPPGSKPKSGQFVPNEEGVAMVMAMGFNRDQAVKALKNTDNNVERAVDWIFSHTDELDTPMETEAGGDTVPNTTYRDGEGKYKLVAFISHMGTSTMVGHYVCHIKKEGRWVIYNDEKVALSENPPRDLAYLYLYQRQ</sequence>
<dbReference type="PROSITE" id="PS00973">
    <property type="entry name" value="USP_2"/>
    <property type="match status" value="1"/>
</dbReference>
<keyword evidence="9 11" id="KW-0788">Thiol protease</keyword>
<dbReference type="PROSITE" id="PS50235">
    <property type="entry name" value="USP_3"/>
    <property type="match status" value="1"/>
</dbReference>
<keyword evidence="4 11" id="KW-0479">Metal-binding</keyword>
<dbReference type="GO" id="GO:0016579">
    <property type="term" value="P:protein deubiquitination"/>
    <property type="evidence" value="ECO:0007669"/>
    <property type="project" value="InterPro"/>
</dbReference>
<dbReference type="GO" id="GO:0008270">
    <property type="term" value="F:zinc ion binding"/>
    <property type="evidence" value="ECO:0007669"/>
    <property type="project" value="UniProtKB-UniRule"/>
</dbReference>
<dbReference type="InterPro" id="IPR050185">
    <property type="entry name" value="Ub_carboxyl-term_hydrolase"/>
</dbReference>
<evidence type="ECO:0000313" key="21">
    <source>
        <dbReference type="Proteomes" id="UP000694844"/>
    </source>
</evidence>
<feature type="domain" description="USP" evidence="19">
    <location>
        <begin position="316"/>
        <end position="798"/>
    </location>
</feature>
<evidence type="ECO:0000256" key="6">
    <source>
        <dbReference type="ARBA" id="ARBA00022771"/>
    </source>
</evidence>
<evidence type="ECO:0000256" key="17">
    <source>
        <dbReference type="SAM" id="MobiDB-lite"/>
    </source>
</evidence>
<dbReference type="SUPFAM" id="SSF54001">
    <property type="entry name" value="Cysteine proteinases"/>
    <property type="match status" value="1"/>
</dbReference>
<feature type="binding site" evidence="13">
    <location>
        <begin position="211"/>
        <end position="214"/>
    </location>
    <ligand>
        <name>substrate</name>
    </ligand>
</feature>
<feature type="active site" description="Proton acceptor" evidence="12">
    <location>
        <position position="760"/>
    </location>
</feature>
<dbReference type="Proteomes" id="UP000694844">
    <property type="component" value="Chromosome 5"/>
</dbReference>
<evidence type="ECO:0000256" key="11">
    <source>
        <dbReference type="PIRNR" id="PIRNR016308"/>
    </source>
</evidence>
<feature type="binding site" evidence="13">
    <location>
        <position position="249"/>
    </location>
    <ligand>
        <name>substrate</name>
    </ligand>
</feature>
<feature type="domain" description="UBA" evidence="18">
    <location>
        <begin position="610"/>
        <end position="651"/>
    </location>
</feature>
<dbReference type="PIRSF" id="PIRSF016308">
    <property type="entry name" value="UBP"/>
    <property type="match status" value="1"/>
</dbReference>
<dbReference type="EC" id="3.4.19.12" evidence="11 16"/>
<feature type="binding site" evidence="14">
    <location>
        <position position="192"/>
    </location>
    <ligand>
        <name>Zn(2+)</name>
        <dbReference type="ChEBI" id="CHEBI:29105"/>
    </ligand>
</feature>
<dbReference type="CDD" id="cd14294">
    <property type="entry name" value="UBA1_UBP5_like"/>
    <property type="match status" value="1"/>
</dbReference>
<evidence type="ECO:0000259" key="20">
    <source>
        <dbReference type="PROSITE" id="PS50271"/>
    </source>
</evidence>
<evidence type="ECO:0000256" key="12">
    <source>
        <dbReference type="PIRSR" id="PIRSR016308-1"/>
    </source>
</evidence>
<protein>
    <recommendedName>
        <fullName evidence="11 16">Ubiquitin carboxyl-terminal hydrolase</fullName>
        <ecNumber evidence="11 16">3.4.19.12</ecNumber>
    </recommendedName>
</protein>
<proteinExistence type="inferred from homology"/>
<dbReference type="InterPro" id="IPR016652">
    <property type="entry name" value="Ubiquitinyl_hydrolase"/>
</dbReference>
<dbReference type="CDD" id="cd02658">
    <property type="entry name" value="Peptidase_C19B"/>
    <property type="match status" value="1"/>
</dbReference>
<evidence type="ECO:0000256" key="5">
    <source>
        <dbReference type="ARBA" id="ARBA00022737"/>
    </source>
</evidence>
<evidence type="ECO:0000259" key="18">
    <source>
        <dbReference type="PROSITE" id="PS50030"/>
    </source>
</evidence>
<feature type="domain" description="UBA" evidence="18">
    <location>
        <begin position="674"/>
        <end position="714"/>
    </location>
</feature>
<dbReference type="KEGG" id="cvn:111138241"/>
<keyword evidence="8 11" id="KW-0378">Hydrolase</keyword>
<dbReference type="Pfam" id="PF00627">
    <property type="entry name" value="UBA"/>
    <property type="match status" value="2"/>
</dbReference>
<dbReference type="InterPro" id="IPR018200">
    <property type="entry name" value="USP_CS"/>
</dbReference>
<dbReference type="PANTHER" id="PTHR21646:SF10">
    <property type="entry name" value="UBIQUITIN CARBOXYL-TERMINAL HYDROLASE 14"/>
    <property type="match status" value="1"/>
</dbReference>
<dbReference type="GO" id="GO:0004843">
    <property type="term" value="F:cysteine-type deubiquitinase activity"/>
    <property type="evidence" value="ECO:0007669"/>
    <property type="project" value="UniProtKB-UniRule"/>
</dbReference>
<dbReference type="SMART" id="SM00290">
    <property type="entry name" value="ZnF_UBP"/>
    <property type="match status" value="1"/>
</dbReference>
<dbReference type="GO" id="GO:0006508">
    <property type="term" value="P:proteolysis"/>
    <property type="evidence" value="ECO:0007669"/>
    <property type="project" value="UniProtKB-KW"/>
</dbReference>
<evidence type="ECO:0000313" key="22">
    <source>
        <dbReference type="RefSeq" id="XP_022345820.1"/>
    </source>
</evidence>
<dbReference type="InterPro" id="IPR041432">
    <property type="entry name" value="UBP13_Znf-UBP_var"/>
</dbReference>
<dbReference type="Gene3D" id="1.10.8.10">
    <property type="entry name" value="DNA helicase RuvA subunit, C-terminal domain"/>
    <property type="match status" value="2"/>
</dbReference>
<accession>A0A8B8F0H4</accession>
<evidence type="ECO:0000256" key="13">
    <source>
        <dbReference type="PIRSR" id="PIRSR016308-2"/>
    </source>
</evidence>
<feature type="binding site" evidence="13">
    <location>
        <position position="254"/>
    </location>
    <ligand>
        <name>substrate</name>
    </ligand>
</feature>
<dbReference type="InterPro" id="IPR001394">
    <property type="entry name" value="Peptidase_C19_UCH"/>
</dbReference>
<comment type="similarity">
    <text evidence="2 11 16">Belongs to the peptidase C19 family.</text>
</comment>
<dbReference type="GeneID" id="111138241"/>
<comment type="catalytic activity">
    <reaction evidence="1 11 16">
        <text>Thiol-dependent hydrolysis of ester, thioester, amide, peptide and isopeptide bonds formed by the C-terminal Gly of ubiquitin (a 76-residue protein attached to proteins as an intracellular targeting signal).</text>
        <dbReference type="EC" id="3.4.19.12"/>
    </reaction>
</comment>
<evidence type="ECO:0000256" key="15">
    <source>
        <dbReference type="PROSITE-ProRule" id="PRU00502"/>
    </source>
</evidence>
<keyword evidence="21" id="KW-1185">Reference proteome</keyword>
<keyword evidence="10 11" id="KW-0862">Zinc</keyword>
<evidence type="ECO:0000259" key="19">
    <source>
        <dbReference type="PROSITE" id="PS50235"/>
    </source>
</evidence>
<evidence type="ECO:0000256" key="3">
    <source>
        <dbReference type="ARBA" id="ARBA00022670"/>
    </source>
</evidence>
<evidence type="ECO:0000256" key="8">
    <source>
        <dbReference type="ARBA" id="ARBA00022801"/>
    </source>
</evidence>
<feature type="binding site" evidence="13">
    <location>
        <position position="251"/>
    </location>
    <ligand>
        <name>substrate</name>
    </ligand>
</feature>
<feature type="binding site" evidence="14">
    <location>
        <position position="222"/>
    </location>
    <ligand>
        <name>Zn(2+)</name>
        <dbReference type="ChEBI" id="CHEBI:29105"/>
    </ligand>
</feature>
<evidence type="ECO:0000256" key="16">
    <source>
        <dbReference type="RuleBase" id="RU366025"/>
    </source>
</evidence>
<dbReference type="Pfam" id="PF00443">
    <property type="entry name" value="UCH"/>
    <property type="match status" value="1"/>
</dbReference>
<dbReference type="SUPFAM" id="SSF57850">
    <property type="entry name" value="RING/U-box"/>
    <property type="match status" value="1"/>
</dbReference>
<feature type="active site" description="Nucleophile" evidence="12">
    <location>
        <position position="325"/>
    </location>
</feature>
<dbReference type="AlphaFoldDB" id="A0A8B8F0H4"/>
<dbReference type="Gene3D" id="3.30.40.10">
    <property type="entry name" value="Zinc/RING finger domain, C3HC4 (zinc finger)"/>
    <property type="match status" value="2"/>
</dbReference>
<dbReference type="RefSeq" id="XP_022345820.1">
    <property type="nucleotide sequence ID" value="XM_022490112.1"/>
</dbReference>
<feature type="compositionally biased region" description="Acidic residues" evidence="17">
    <location>
        <begin position="595"/>
        <end position="607"/>
    </location>
</feature>
<dbReference type="InterPro" id="IPR001607">
    <property type="entry name" value="Znf_UBP"/>
</dbReference>
<dbReference type="SMART" id="SM00165">
    <property type="entry name" value="UBA"/>
    <property type="match status" value="2"/>
</dbReference>
<evidence type="ECO:0000256" key="9">
    <source>
        <dbReference type="ARBA" id="ARBA00022807"/>
    </source>
</evidence>
<evidence type="ECO:0000256" key="1">
    <source>
        <dbReference type="ARBA" id="ARBA00000707"/>
    </source>
</evidence>
<feature type="binding site" evidence="14">
    <location>
        <position position="189"/>
    </location>
    <ligand>
        <name>Zn(2+)</name>
        <dbReference type="ChEBI" id="CHEBI:29105"/>
    </ligand>
</feature>
<evidence type="ECO:0000256" key="7">
    <source>
        <dbReference type="ARBA" id="ARBA00022786"/>
    </source>
</evidence>
<feature type="region of interest" description="Disordered" evidence="17">
    <location>
        <begin position="585"/>
        <end position="607"/>
    </location>
</feature>
<dbReference type="InterPro" id="IPR013083">
    <property type="entry name" value="Znf_RING/FYVE/PHD"/>
</dbReference>
<dbReference type="InterPro" id="IPR038765">
    <property type="entry name" value="Papain-like_cys_pep_sf"/>
</dbReference>
<organism evidence="21 22">
    <name type="scientific">Crassostrea virginica</name>
    <name type="common">Eastern oyster</name>
    <dbReference type="NCBI Taxonomy" id="6565"/>
    <lineage>
        <taxon>Eukaryota</taxon>
        <taxon>Metazoa</taxon>
        <taxon>Spiralia</taxon>
        <taxon>Lophotrochozoa</taxon>
        <taxon>Mollusca</taxon>
        <taxon>Bivalvia</taxon>
        <taxon>Autobranchia</taxon>
        <taxon>Pteriomorphia</taxon>
        <taxon>Ostreida</taxon>
        <taxon>Ostreoidea</taxon>
        <taxon>Ostreidae</taxon>
        <taxon>Crassostrea</taxon>
    </lineage>
</organism>
<keyword evidence="3 11" id="KW-0645">Protease</keyword>
<dbReference type="PROSITE" id="PS50271">
    <property type="entry name" value="ZF_UBP"/>
    <property type="match status" value="1"/>
</dbReference>